<dbReference type="PANTHER" id="PTHR38926:SF74">
    <property type="entry name" value="OS08G0193600 PROTEIN"/>
    <property type="match status" value="1"/>
</dbReference>
<feature type="domain" description="F-box" evidence="2">
    <location>
        <begin position="32"/>
        <end position="79"/>
    </location>
</feature>
<keyword evidence="4" id="KW-1185">Reference proteome</keyword>
<gene>
    <name evidence="3" type="primary">gb28564</name>
    <name evidence="3" type="ORF">PR202_gb28564</name>
</gene>
<proteinExistence type="predicted"/>
<accession>A0AAV5FUU9</accession>
<dbReference type="FunFam" id="1.20.1280.50:FF:000037">
    <property type="entry name" value="F-box protein SKIP19"/>
    <property type="match status" value="1"/>
</dbReference>
<dbReference type="PANTHER" id="PTHR38926">
    <property type="entry name" value="F-BOX DOMAIN CONTAINING PROTEIN, EXPRESSED"/>
    <property type="match status" value="1"/>
</dbReference>
<dbReference type="InterPro" id="IPR032675">
    <property type="entry name" value="LRR_dom_sf"/>
</dbReference>
<dbReference type="Pfam" id="PF12937">
    <property type="entry name" value="F-box-like"/>
    <property type="match status" value="1"/>
</dbReference>
<protein>
    <recommendedName>
        <fullName evidence="2">F-box domain-containing protein</fullName>
    </recommendedName>
</protein>
<dbReference type="Gene3D" id="1.20.1280.50">
    <property type="match status" value="1"/>
</dbReference>
<dbReference type="Gene3D" id="3.80.10.10">
    <property type="entry name" value="Ribonuclease Inhibitor"/>
    <property type="match status" value="1"/>
</dbReference>
<evidence type="ECO:0000259" key="2">
    <source>
        <dbReference type="Pfam" id="PF12937"/>
    </source>
</evidence>
<sequence>MMQSAGSSAHRKRTKSTMENKQCPSPAVERDWAALPRDILFSIFLKLGPRETMLGAEFACTAWRRVAVEEPSLWRSIGFHSIDEVIQRWVNAHTETAMAFVALERSSGQCEAFRGYLDDEELADLVQRGPSLKTLDISQFTNNEGTDKLMEALMKLPLLEDLQIYFRHALKGRADEMLRSIGHACPNLKRLVLIYARAMELECDEDECSNNLIDGEIR</sequence>
<reference evidence="3" key="1">
    <citation type="journal article" date="2018" name="DNA Res.">
        <title>Multiple hybrid de novo genome assembly of finger millet, an orphan allotetraploid crop.</title>
        <authorList>
            <person name="Hatakeyama M."/>
            <person name="Aluri S."/>
            <person name="Balachadran M.T."/>
            <person name="Sivarajan S.R."/>
            <person name="Patrignani A."/>
            <person name="Gruter S."/>
            <person name="Poveda L."/>
            <person name="Shimizu-Inatsugi R."/>
            <person name="Baeten J."/>
            <person name="Francoijs K.J."/>
            <person name="Nataraja K.N."/>
            <person name="Reddy Y.A.N."/>
            <person name="Phadnis S."/>
            <person name="Ravikumar R.L."/>
            <person name="Schlapbach R."/>
            <person name="Sreeman S.M."/>
            <person name="Shimizu K.K."/>
        </authorList>
    </citation>
    <scope>NUCLEOTIDE SEQUENCE</scope>
</reference>
<dbReference type="InterPro" id="IPR036047">
    <property type="entry name" value="F-box-like_dom_sf"/>
</dbReference>
<evidence type="ECO:0000313" key="3">
    <source>
        <dbReference type="EMBL" id="GJN39444.1"/>
    </source>
</evidence>
<dbReference type="AlphaFoldDB" id="A0AAV5FUU9"/>
<comment type="caution">
    <text evidence="3">The sequence shown here is derived from an EMBL/GenBank/DDBJ whole genome shotgun (WGS) entry which is preliminary data.</text>
</comment>
<organism evidence="3 4">
    <name type="scientific">Eleusine coracana subsp. coracana</name>
    <dbReference type="NCBI Taxonomy" id="191504"/>
    <lineage>
        <taxon>Eukaryota</taxon>
        <taxon>Viridiplantae</taxon>
        <taxon>Streptophyta</taxon>
        <taxon>Embryophyta</taxon>
        <taxon>Tracheophyta</taxon>
        <taxon>Spermatophyta</taxon>
        <taxon>Magnoliopsida</taxon>
        <taxon>Liliopsida</taxon>
        <taxon>Poales</taxon>
        <taxon>Poaceae</taxon>
        <taxon>PACMAD clade</taxon>
        <taxon>Chloridoideae</taxon>
        <taxon>Cynodonteae</taxon>
        <taxon>Eleusininae</taxon>
        <taxon>Eleusine</taxon>
    </lineage>
</organism>
<evidence type="ECO:0000256" key="1">
    <source>
        <dbReference type="SAM" id="MobiDB-lite"/>
    </source>
</evidence>
<reference evidence="3" key="2">
    <citation type="submission" date="2021-12" db="EMBL/GenBank/DDBJ databases">
        <title>Resequencing data analysis of finger millet.</title>
        <authorList>
            <person name="Hatakeyama M."/>
            <person name="Aluri S."/>
            <person name="Balachadran M.T."/>
            <person name="Sivarajan S.R."/>
            <person name="Poveda L."/>
            <person name="Shimizu-Inatsugi R."/>
            <person name="Schlapbach R."/>
            <person name="Sreeman S.M."/>
            <person name="Shimizu K.K."/>
        </authorList>
    </citation>
    <scope>NUCLEOTIDE SEQUENCE</scope>
</reference>
<dbReference type="Proteomes" id="UP001054889">
    <property type="component" value="Unassembled WGS sequence"/>
</dbReference>
<feature type="region of interest" description="Disordered" evidence="1">
    <location>
        <begin position="1"/>
        <end position="27"/>
    </location>
</feature>
<name>A0AAV5FUU9_ELECO</name>
<dbReference type="SUPFAM" id="SSF52047">
    <property type="entry name" value="RNI-like"/>
    <property type="match status" value="1"/>
</dbReference>
<dbReference type="SUPFAM" id="SSF81383">
    <property type="entry name" value="F-box domain"/>
    <property type="match status" value="1"/>
</dbReference>
<evidence type="ECO:0000313" key="4">
    <source>
        <dbReference type="Proteomes" id="UP001054889"/>
    </source>
</evidence>
<dbReference type="EMBL" id="BQKI01000098">
    <property type="protein sequence ID" value="GJN39444.1"/>
    <property type="molecule type" value="Genomic_DNA"/>
</dbReference>
<dbReference type="InterPro" id="IPR001810">
    <property type="entry name" value="F-box_dom"/>
</dbReference>